<evidence type="ECO:0000256" key="7">
    <source>
        <dbReference type="PIRSR" id="PIRSR602401-1"/>
    </source>
</evidence>
<dbReference type="SUPFAM" id="SSF48264">
    <property type="entry name" value="Cytochrome P450"/>
    <property type="match status" value="1"/>
</dbReference>
<dbReference type="EMBL" id="VUJV01000001">
    <property type="protein sequence ID" value="KAA1421195.1"/>
    <property type="molecule type" value="Genomic_DNA"/>
</dbReference>
<proteinExistence type="inferred from homology"/>
<dbReference type="AlphaFoldDB" id="A0A5B1LKC4"/>
<dbReference type="GO" id="GO:0016705">
    <property type="term" value="F:oxidoreductase activity, acting on paired donors, with incorporation or reduction of molecular oxygen"/>
    <property type="evidence" value="ECO:0007669"/>
    <property type="project" value="InterPro"/>
</dbReference>
<protein>
    <submittedName>
        <fullName evidence="9">Cytochrome P450</fullName>
    </submittedName>
</protein>
<comment type="caution">
    <text evidence="9">The sequence shown here is derived from an EMBL/GenBank/DDBJ whole genome shotgun (WGS) entry which is preliminary data.</text>
</comment>
<feature type="binding site" description="axial binding residue" evidence="7">
    <location>
        <position position="396"/>
    </location>
    <ligand>
        <name>heme</name>
        <dbReference type="ChEBI" id="CHEBI:30413"/>
    </ligand>
    <ligandPart>
        <name>Fe</name>
        <dbReference type="ChEBI" id="CHEBI:18248"/>
    </ligandPart>
</feature>
<keyword evidence="4 8" id="KW-0560">Oxidoreductase</keyword>
<sequence length="452" mass="49960">MAREAPTHPGSFLLGSARELLANQVEFFESTHAGGDDLVRVLLGPPGLRRSLYLSHTPAGAETLLSARTMGAFRKENPLYGEVRMILGDGILTAQDDDWVRQKRFIQPIFTKARVDGYLESMLEAITATTAEMGAGGTVDLGDQMMRMTLRIVGRVLLGDDTAELEEAVHEHFPVASQGMLTRALFPMRMPLSWPLPVNRRTARAQRALFEVCDRLIARRRAGESDGDDLARLLVDARDGQDRLTDEEVRDQVLIFLLAGHETTSTSLTFALHLLGCHPDVQERLRQEALSVFGDGVPTAAQVHGELPWTTAVLKESMRLYPATPFNGRLCVEDTEVDGCVVPAGSDLLVSVWNIHRRPDLYPDPERFDPSRFLPENDKDRGRYDWLPFGAGPRACIGQHFSILESVAALAVMVRDLEFRAPEGTSERVPVGSALTLHPLAPVLSEVSSRPR</sequence>
<dbReference type="GO" id="GO:0004497">
    <property type="term" value="F:monooxygenase activity"/>
    <property type="evidence" value="ECO:0007669"/>
    <property type="project" value="UniProtKB-KW"/>
</dbReference>
<dbReference type="RefSeq" id="WP_149726655.1">
    <property type="nucleotide sequence ID" value="NZ_VUJV01000001.1"/>
</dbReference>
<evidence type="ECO:0000256" key="1">
    <source>
        <dbReference type="ARBA" id="ARBA00010617"/>
    </source>
</evidence>
<keyword evidence="5 7" id="KW-0408">Iron</keyword>
<keyword evidence="6 8" id="KW-0503">Monooxygenase</keyword>
<dbReference type="InterPro" id="IPR017972">
    <property type="entry name" value="Cyt_P450_CS"/>
</dbReference>
<dbReference type="Proteomes" id="UP000325003">
    <property type="component" value="Unassembled WGS sequence"/>
</dbReference>
<gene>
    <name evidence="9" type="ORF">F0U44_02470</name>
</gene>
<dbReference type="Pfam" id="PF00067">
    <property type="entry name" value="p450"/>
    <property type="match status" value="1"/>
</dbReference>
<evidence type="ECO:0000313" key="9">
    <source>
        <dbReference type="EMBL" id="KAA1421195.1"/>
    </source>
</evidence>
<dbReference type="PRINTS" id="PR00385">
    <property type="entry name" value="P450"/>
</dbReference>
<dbReference type="InterPro" id="IPR050196">
    <property type="entry name" value="Cytochrome_P450_Monoox"/>
</dbReference>
<dbReference type="PRINTS" id="PR00463">
    <property type="entry name" value="EP450I"/>
</dbReference>
<name>A0A5B1LKC4_9ACTN</name>
<organism evidence="9 10">
    <name type="scientific">Nocardioides humilatus</name>
    <dbReference type="NCBI Taxonomy" id="2607660"/>
    <lineage>
        <taxon>Bacteria</taxon>
        <taxon>Bacillati</taxon>
        <taxon>Actinomycetota</taxon>
        <taxon>Actinomycetes</taxon>
        <taxon>Propionibacteriales</taxon>
        <taxon>Nocardioidaceae</taxon>
        <taxon>Nocardioides</taxon>
    </lineage>
</organism>
<dbReference type="PANTHER" id="PTHR24291">
    <property type="entry name" value="CYTOCHROME P450 FAMILY 4"/>
    <property type="match status" value="1"/>
</dbReference>
<comment type="similarity">
    <text evidence="1 8">Belongs to the cytochrome P450 family.</text>
</comment>
<dbReference type="GO" id="GO:0020037">
    <property type="term" value="F:heme binding"/>
    <property type="evidence" value="ECO:0007669"/>
    <property type="project" value="InterPro"/>
</dbReference>
<evidence type="ECO:0000256" key="2">
    <source>
        <dbReference type="ARBA" id="ARBA00022617"/>
    </source>
</evidence>
<evidence type="ECO:0000256" key="4">
    <source>
        <dbReference type="ARBA" id="ARBA00023002"/>
    </source>
</evidence>
<evidence type="ECO:0000313" key="10">
    <source>
        <dbReference type="Proteomes" id="UP000325003"/>
    </source>
</evidence>
<dbReference type="InterPro" id="IPR001128">
    <property type="entry name" value="Cyt_P450"/>
</dbReference>
<evidence type="ECO:0000256" key="8">
    <source>
        <dbReference type="RuleBase" id="RU000461"/>
    </source>
</evidence>
<reference evidence="9 10" key="2">
    <citation type="submission" date="2019-09" db="EMBL/GenBank/DDBJ databases">
        <authorList>
            <person name="Jin C."/>
        </authorList>
    </citation>
    <scope>NUCLEOTIDE SEQUENCE [LARGE SCALE GENOMIC DNA]</scope>
    <source>
        <strain evidence="9 10">BN130099</strain>
    </source>
</reference>
<reference evidence="9 10" key="1">
    <citation type="submission" date="2019-09" db="EMBL/GenBank/DDBJ databases">
        <title>Nocardioides panacisoli sp. nov., isolated from the soil of a ginseng field.</title>
        <authorList>
            <person name="Cho C."/>
        </authorList>
    </citation>
    <scope>NUCLEOTIDE SEQUENCE [LARGE SCALE GENOMIC DNA]</scope>
    <source>
        <strain evidence="9 10">BN130099</strain>
    </source>
</reference>
<evidence type="ECO:0000256" key="6">
    <source>
        <dbReference type="ARBA" id="ARBA00023033"/>
    </source>
</evidence>
<keyword evidence="3 7" id="KW-0479">Metal-binding</keyword>
<dbReference type="InterPro" id="IPR036396">
    <property type="entry name" value="Cyt_P450_sf"/>
</dbReference>
<dbReference type="PANTHER" id="PTHR24291:SF50">
    <property type="entry name" value="BIFUNCTIONAL ALBAFLAVENONE MONOOXYGENASE_TERPENE SYNTHASE"/>
    <property type="match status" value="1"/>
</dbReference>
<dbReference type="Gene3D" id="1.10.630.10">
    <property type="entry name" value="Cytochrome P450"/>
    <property type="match status" value="1"/>
</dbReference>
<keyword evidence="2 7" id="KW-0349">Heme</keyword>
<dbReference type="GO" id="GO:0005506">
    <property type="term" value="F:iron ion binding"/>
    <property type="evidence" value="ECO:0007669"/>
    <property type="project" value="InterPro"/>
</dbReference>
<keyword evidence="10" id="KW-1185">Reference proteome</keyword>
<comment type="cofactor">
    <cofactor evidence="7">
        <name>heme</name>
        <dbReference type="ChEBI" id="CHEBI:30413"/>
    </cofactor>
</comment>
<evidence type="ECO:0000256" key="3">
    <source>
        <dbReference type="ARBA" id="ARBA00022723"/>
    </source>
</evidence>
<evidence type="ECO:0000256" key="5">
    <source>
        <dbReference type="ARBA" id="ARBA00023004"/>
    </source>
</evidence>
<dbReference type="PROSITE" id="PS00086">
    <property type="entry name" value="CYTOCHROME_P450"/>
    <property type="match status" value="1"/>
</dbReference>
<accession>A0A5B1LKC4</accession>
<dbReference type="InterPro" id="IPR002401">
    <property type="entry name" value="Cyt_P450_E_grp-I"/>
</dbReference>